<keyword evidence="2" id="KW-1185">Reference proteome</keyword>
<dbReference type="EMBL" id="BSSV01000004">
    <property type="protein sequence ID" value="GLX85799.1"/>
    <property type="molecule type" value="Genomic_DNA"/>
</dbReference>
<sequence length="252" mass="28495">MENLAPLSPQSHSEFYLKPGVDFQAIKAKRNAMVMVSEFAVASTSYPLFFIKNTASNQFEAIALMALDSHNVFYQQENTLNISYMPKSLSLLPFQVVADPNNPTRVVPLLDTNSSLLSMKEEEQSEKLFNEDGSASRVIDLKQQAMRELYQHEVTTIEFISQLTRLNLLKELDLEVTFAGGEKTTVKGLFTIKEEGLSTLSAEDKAMFEERGYFPAIYAMLASLSQMNRMLQLHNHQQPANLIENLQFKLAQ</sequence>
<dbReference type="RefSeq" id="WP_284298253.1">
    <property type="nucleotide sequence ID" value="NZ_BSSV01000004.1"/>
</dbReference>
<evidence type="ECO:0008006" key="3">
    <source>
        <dbReference type="Google" id="ProtNLM"/>
    </source>
</evidence>
<comment type="caution">
    <text evidence="1">The sequence shown here is derived from an EMBL/GenBank/DDBJ whole genome shotgun (WGS) entry which is preliminary data.</text>
</comment>
<dbReference type="Pfam" id="PF07277">
    <property type="entry name" value="SapC"/>
    <property type="match status" value="1"/>
</dbReference>
<dbReference type="Proteomes" id="UP001157134">
    <property type="component" value="Unassembled WGS sequence"/>
</dbReference>
<evidence type="ECO:0000313" key="2">
    <source>
        <dbReference type="Proteomes" id="UP001157134"/>
    </source>
</evidence>
<accession>A0ABQ6HCS8</accession>
<reference evidence="1 2" key="1">
    <citation type="submission" date="2023-03" db="EMBL/GenBank/DDBJ databases">
        <title>Thalassotalea loyana LMG 22536T draft genome sequence.</title>
        <authorList>
            <person name="Sawabe T."/>
        </authorList>
    </citation>
    <scope>NUCLEOTIDE SEQUENCE [LARGE SCALE GENOMIC DNA]</scope>
    <source>
        <strain evidence="1 2">LMG 22536</strain>
    </source>
</reference>
<dbReference type="InterPro" id="IPR010836">
    <property type="entry name" value="SapC"/>
</dbReference>
<proteinExistence type="predicted"/>
<organism evidence="1 2">
    <name type="scientific">Thalassotalea loyana</name>
    <dbReference type="NCBI Taxonomy" id="280483"/>
    <lineage>
        <taxon>Bacteria</taxon>
        <taxon>Pseudomonadati</taxon>
        <taxon>Pseudomonadota</taxon>
        <taxon>Gammaproteobacteria</taxon>
        <taxon>Alteromonadales</taxon>
        <taxon>Colwelliaceae</taxon>
        <taxon>Thalassotalea</taxon>
    </lineage>
</organism>
<name>A0ABQ6HCS8_9GAMM</name>
<evidence type="ECO:0000313" key="1">
    <source>
        <dbReference type="EMBL" id="GLX85799.1"/>
    </source>
</evidence>
<protein>
    <recommendedName>
        <fullName evidence="3">Multidrug transporter</fullName>
    </recommendedName>
</protein>
<gene>
    <name evidence="1" type="ORF">tloyanaT_20510</name>
</gene>